<gene>
    <name evidence="3" type="ORF">H3N35_22370</name>
</gene>
<evidence type="ECO:0000313" key="4">
    <source>
        <dbReference type="Proteomes" id="UP001215231"/>
    </source>
</evidence>
<keyword evidence="1" id="KW-0732">Signal</keyword>
<name>A0ABY7VDI0_9GAMM</name>
<evidence type="ECO:0000259" key="2">
    <source>
        <dbReference type="Pfam" id="PF23862"/>
    </source>
</evidence>
<feature type="chain" id="PRO_5046408475" description="CdsD C-terminal domain-containing protein" evidence="1">
    <location>
        <begin position="20"/>
        <end position="116"/>
    </location>
</feature>
<dbReference type="Pfam" id="PF23862">
    <property type="entry name" value="CdsD_C"/>
    <property type="match status" value="1"/>
</dbReference>
<feature type="domain" description="CdsD C-terminal" evidence="2">
    <location>
        <begin position="53"/>
        <end position="87"/>
    </location>
</feature>
<keyword evidence="4" id="KW-1185">Reference proteome</keyword>
<dbReference type="RefSeq" id="WP_274051025.1">
    <property type="nucleotide sequence ID" value="NZ_CP059693.1"/>
</dbReference>
<reference evidence="3 4" key="1">
    <citation type="journal article" date="2022" name="Mar. Drugs">
        <title>Bioassay-Guided Fractionation Leads to the Detection of Cholic Acid Generated by the Rare Thalassomonas sp.</title>
        <authorList>
            <person name="Pheiffer F."/>
            <person name="Schneider Y.K."/>
            <person name="Hansen E.H."/>
            <person name="Andersen J.H."/>
            <person name="Isaksson J."/>
            <person name="Busche T."/>
            <person name="R C."/>
            <person name="Kalinowski J."/>
            <person name="Zyl L.V."/>
            <person name="Trindade M."/>
        </authorList>
    </citation>
    <scope>NUCLEOTIDE SEQUENCE [LARGE SCALE GENOMIC DNA]</scope>
    <source>
        <strain evidence="3 4">A5K-61T</strain>
    </source>
</reference>
<protein>
    <recommendedName>
        <fullName evidence="2">CdsD C-terminal domain-containing protein</fullName>
    </recommendedName>
</protein>
<evidence type="ECO:0000313" key="3">
    <source>
        <dbReference type="EMBL" id="WDE10958.1"/>
    </source>
</evidence>
<dbReference type="Proteomes" id="UP001215231">
    <property type="component" value="Chromosome"/>
</dbReference>
<feature type="signal peptide" evidence="1">
    <location>
        <begin position="1"/>
        <end position="19"/>
    </location>
</feature>
<proteinExistence type="predicted"/>
<accession>A0ABY7VDI0</accession>
<dbReference type="InterPro" id="IPR056283">
    <property type="entry name" value="CdsD_C"/>
</dbReference>
<dbReference type="EMBL" id="CP059693">
    <property type="protein sequence ID" value="WDE10958.1"/>
    <property type="molecule type" value="Genomic_DNA"/>
</dbReference>
<organism evidence="3 4">
    <name type="scientific">Thalassomonas haliotis</name>
    <dbReference type="NCBI Taxonomy" id="485448"/>
    <lineage>
        <taxon>Bacteria</taxon>
        <taxon>Pseudomonadati</taxon>
        <taxon>Pseudomonadota</taxon>
        <taxon>Gammaproteobacteria</taxon>
        <taxon>Alteromonadales</taxon>
        <taxon>Colwelliaceae</taxon>
        <taxon>Thalassomonas</taxon>
    </lineage>
</organism>
<evidence type="ECO:0000256" key="1">
    <source>
        <dbReference type="SAM" id="SignalP"/>
    </source>
</evidence>
<sequence length="116" mass="12238">MCSVKLVLLSLLLSLPALGWQGADPTRPLVPGQAAAAVKNKGDIVLQSIIRKQQAYKAVINGAVVSQGDSINAYKVMEIRSSSVLLQSAENQLELSLFSGAVFSGEALSGEVKQQK</sequence>